<accession>A0A9W4UC25</accession>
<evidence type="ECO:0000313" key="2">
    <source>
        <dbReference type="EMBL" id="CAI6332236.1"/>
    </source>
</evidence>
<evidence type="ECO:0000256" key="1">
    <source>
        <dbReference type="SAM" id="SignalP"/>
    </source>
</evidence>
<proteinExistence type="predicted"/>
<reference evidence="2" key="1">
    <citation type="submission" date="2023-01" db="EMBL/GenBank/DDBJ databases">
        <authorList>
            <person name="Van Ghelder C."/>
            <person name="Rancurel C."/>
        </authorList>
    </citation>
    <scope>NUCLEOTIDE SEQUENCE</scope>
    <source>
        <strain evidence="2">CNCM I-4278</strain>
    </source>
</reference>
<feature type="chain" id="PRO_5040945529" evidence="1">
    <location>
        <begin position="20"/>
        <end position="549"/>
    </location>
</feature>
<keyword evidence="1" id="KW-0732">Signal</keyword>
<feature type="signal peptide" evidence="1">
    <location>
        <begin position="1"/>
        <end position="19"/>
    </location>
</feature>
<protein>
    <submittedName>
        <fullName evidence="2">Uncharacterized protein</fullName>
    </submittedName>
</protein>
<dbReference type="AlphaFoldDB" id="A0A9W4UC25"/>
<organism evidence="2 3">
    <name type="scientific">Periconia digitata</name>
    <dbReference type="NCBI Taxonomy" id="1303443"/>
    <lineage>
        <taxon>Eukaryota</taxon>
        <taxon>Fungi</taxon>
        <taxon>Dikarya</taxon>
        <taxon>Ascomycota</taxon>
        <taxon>Pezizomycotina</taxon>
        <taxon>Dothideomycetes</taxon>
        <taxon>Pleosporomycetidae</taxon>
        <taxon>Pleosporales</taxon>
        <taxon>Massarineae</taxon>
        <taxon>Periconiaceae</taxon>
        <taxon>Periconia</taxon>
    </lineage>
</organism>
<dbReference type="OrthoDB" id="3727384at2759"/>
<sequence>MAPINLTAALLLFVSAAWAIDIPTAPTWPSGRCTDKSLSIPSWILSHYRVVNGVTSFRITNRASDPTGLYADATCSPGTSRCQLSSAGESMSATLTTASNGRATVGITDFWICGDEGDRINFKAKGNTTITACEGTDCTSGIDYLVPGTLELPVPLTPTQPKAPPGVDAPSCASVGEKQWTVDSVTYKKVAVGQCKQWYIQDYICLDPIGDLISKGEYLSLRVKNNGISHEVTCDFKAEYEKYTIPQPLRCTGGEYGQIILDVTWTGTSPDFNLKVEELWYCIENPTQNSDVSALIATGSTDLKLNCETTPGITGAPDDLITTCNDPSGSHFLVGTQKSKATLPAFSLVTAWPVHGGCTFDSVRNPTWGFRGMRYWYYPNMTFQQYAVGVLGPNFEFWIYDHGAPIRGSGEDAVYNCNVYYDGKPRDQHYKCEISIHAPERTVWLTKGWECRDKNQNEPLFFEGSGDFDWSIYPQHSCGVGGVGFEGTTACIWRGATNSAPGIPYDIPKVTVSTVHVLPPDYSQAGANQFAPDTSVMTVFQNKEWKIPE</sequence>
<comment type="caution">
    <text evidence="2">The sequence shown here is derived from an EMBL/GenBank/DDBJ whole genome shotgun (WGS) entry which is preliminary data.</text>
</comment>
<name>A0A9W4UC25_9PLEO</name>
<evidence type="ECO:0000313" key="3">
    <source>
        <dbReference type="Proteomes" id="UP001152607"/>
    </source>
</evidence>
<dbReference type="EMBL" id="CAOQHR010000003">
    <property type="protein sequence ID" value="CAI6332236.1"/>
    <property type="molecule type" value="Genomic_DNA"/>
</dbReference>
<keyword evidence="3" id="KW-1185">Reference proteome</keyword>
<gene>
    <name evidence="2" type="ORF">PDIGIT_LOCUS5268</name>
</gene>
<dbReference type="Proteomes" id="UP001152607">
    <property type="component" value="Unassembled WGS sequence"/>
</dbReference>